<dbReference type="InterPro" id="IPR036165">
    <property type="entry name" value="YefM-like_sf"/>
</dbReference>
<dbReference type="SUPFAM" id="SSF143120">
    <property type="entry name" value="YefM-like"/>
    <property type="match status" value="1"/>
</dbReference>
<dbReference type="PANTHER" id="PTHR33713">
    <property type="entry name" value="ANTITOXIN YAFN-RELATED"/>
    <property type="match status" value="1"/>
</dbReference>
<dbReference type="NCBIfam" id="TIGR01552">
    <property type="entry name" value="phd_fam"/>
    <property type="match status" value="1"/>
</dbReference>
<comment type="function">
    <text evidence="2">Antitoxin component of a type II toxin-antitoxin (TA) system.</text>
</comment>
<evidence type="ECO:0000313" key="3">
    <source>
        <dbReference type="EMBL" id="MBC8209050.1"/>
    </source>
</evidence>
<evidence type="ECO:0000256" key="1">
    <source>
        <dbReference type="ARBA" id="ARBA00009981"/>
    </source>
</evidence>
<dbReference type="Gene3D" id="3.40.1620.10">
    <property type="entry name" value="YefM-like domain"/>
    <property type="match status" value="1"/>
</dbReference>
<evidence type="ECO:0000256" key="2">
    <source>
        <dbReference type="RuleBase" id="RU362080"/>
    </source>
</evidence>
<gene>
    <name evidence="3" type="ORF">H8E79_07775</name>
</gene>
<dbReference type="AlphaFoldDB" id="A0A8J6TCX0"/>
<comment type="similarity">
    <text evidence="1 2">Belongs to the phD/YefM antitoxin family.</text>
</comment>
<protein>
    <recommendedName>
        <fullName evidence="2">Antitoxin</fullName>
    </recommendedName>
</protein>
<sequence length="93" mass="10467">MKYSQAIKPISYLKAHVSEVVRDITENQKTMIITQHGEAKVVVQDIHVFEQTQESLAMLKLLAQSKASLKKGKFKPAAEAFADIEARIKVRQS</sequence>
<dbReference type="PANTHER" id="PTHR33713:SF11">
    <property type="entry name" value="PREVENT-HOST-DEATH FAMILY PROTEIN"/>
    <property type="match status" value="1"/>
</dbReference>
<dbReference type="EMBL" id="JACNLK010000073">
    <property type="protein sequence ID" value="MBC8209050.1"/>
    <property type="molecule type" value="Genomic_DNA"/>
</dbReference>
<proteinExistence type="inferred from homology"/>
<dbReference type="InterPro" id="IPR051405">
    <property type="entry name" value="phD/YefM_antitoxin"/>
</dbReference>
<dbReference type="Pfam" id="PF02604">
    <property type="entry name" value="PhdYeFM_antitox"/>
    <property type="match status" value="1"/>
</dbReference>
<dbReference type="InterPro" id="IPR006442">
    <property type="entry name" value="Antitoxin_Phd/YefM"/>
</dbReference>
<name>A0A8J6TCX0_9BACT</name>
<accession>A0A8J6TCX0</accession>
<organism evidence="3 4">
    <name type="scientific">Candidatus Desulfatifera sulfidica</name>
    <dbReference type="NCBI Taxonomy" id="2841691"/>
    <lineage>
        <taxon>Bacteria</taxon>
        <taxon>Pseudomonadati</taxon>
        <taxon>Thermodesulfobacteriota</taxon>
        <taxon>Desulfobulbia</taxon>
        <taxon>Desulfobulbales</taxon>
        <taxon>Desulfobulbaceae</taxon>
        <taxon>Candidatus Desulfatifera</taxon>
    </lineage>
</organism>
<evidence type="ECO:0000313" key="4">
    <source>
        <dbReference type="Proteomes" id="UP000599024"/>
    </source>
</evidence>
<reference evidence="3 4" key="1">
    <citation type="submission" date="2020-08" db="EMBL/GenBank/DDBJ databases">
        <title>Bridging the membrane lipid divide: bacteria of the FCB group superphylum have the potential to synthesize archaeal ether lipids.</title>
        <authorList>
            <person name="Villanueva L."/>
            <person name="Von Meijenfeldt F.A.B."/>
            <person name="Westbye A.B."/>
            <person name="Yadav S."/>
            <person name="Hopmans E.C."/>
            <person name="Dutilh B.E."/>
            <person name="Sinninghe Damste J.S."/>
        </authorList>
    </citation>
    <scope>NUCLEOTIDE SEQUENCE [LARGE SCALE GENOMIC DNA]</scope>
    <source>
        <strain evidence="3">NIOZ-UU81</strain>
    </source>
</reference>
<comment type="caution">
    <text evidence="3">The sequence shown here is derived from an EMBL/GenBank/DDBJ whole genome shotgun (WGS) entry which is preliminary data.</text>
</comment>
<dbReference type="Proteomes" id="UP000599024">
    <property type="component" value="Unassembled WGS sequence"/>
</dbReference>